<dbReference type="InterPro" id="IPR011004">
    <property type="entry name" value="Trimer_LpxA-like_sf"/>
</dbReference>
<accession>K5BDA1</accession>
<organism evidence="5 6">
    <name type="scientific">Mycolicibacterium hassiacum (strain DSM 44199 / CIP 105218 / JCM 12690 / 3849)</name>
    <name type="common">Mycobacterium hassiacum</name>
    <dbReference type="NCBI Taxonomy" id="1122247"/>
    <lineage>
        <taxon>Bacteria</taxon>
        <taxon>Bacillati</taxon>
        <taxon>Actinomycetota</taxon>
        <taxon>Actinomycetes</taxon>
        <taxon>Mycobacteriales</taxon>
        <taxon>Mycobacteriaceae</taxon>
        <taxon>Mycolicibacterium</taxon>
    </lineage>
</organism>
<dbReference type="RefSeq" id="WP_005630748.1">
    <property type="nucleotide sequence ID" value="NZ_AMRA01000105.1"/>
</dbReference>
<keyword evidence="6" id="KW-1185">Reference proteome</keyword>
<dbReference type="SUPFAM" id="SSF56801">
    <property type="entry name" value="Acetyl-CoA synthetase-like"/>
    <property type="match status" value="1"/>
</dbReference>
<dbReference type="PATRIC" id="fig|1122247.3.peg.3805"/>
<dbReference type="eggNOG" id="COG0110">
    <property type="taxonomic scope" value="Bacteria"/>
</dbReference>
<dbReference type="eggNOG" id="COG1020">
    <property type="taxonomic scope" value="Bacteria"/>
</dbReference>
<dbReference type="InterPro" id="IPR042099">
    <property type="entry name" value="ANL_N_sf"/>
</dbReference>
<dbReference type="InterPro" id="IPR020806">
    <property type="entry name" value="PKS_PP-bd"/>
</dbReference>
<feature type="region of interest" description="Disordered" evidence="3">
    <location>
        <begin position="721"/>
        <end position="740"/>
    </location>
</feature>
<evidence type="ECO:0000256" key="4">
    <source>
        <dbReference type="SAM" id="Phobius"/>
    </source>
</evidence>
<reference evidence="5 6" key="1">
    <citation type="journal article" date="2012" name="J. Bacteriol.">
        <title>Genome sequence of Mycobacterium hassiacum DSM 44199, a rare source of heat-stable mycobacterial proteins.</title>
        <authorList>
            <person name="Tiago I."/>
            <person name="Maranha A."/>
            <person name="Mendes V."/>
            <person name="Alarico S."/>
            <person name="Moynihan P.J."/>
            <person name="Clarke A.J."/>
            <person name="Macedo-Ribeiro S."/>
            <person name="Pereira P.J."/>
            <person name="Empadinhas N."/>
        </authorList>
    </citation>
    <scope>NUCLEOTIDE SEQUENCE [LARGE SCALE GENOMIC DNA]</scope>
    <source>
        <strain evidence="6">DSM 44199 / CIP 105218 / JCM 12690 / 3849</strain>
    </source>
</reference>
<dbReference type="GO" id="GO:0005737">
    <property type="term" value="C:cytoplasm"/>
    <property type="evidence" value="ECO:0007669"/>
    <property type="project" value="TreeGrafter"/>
</dbReference>
<feature type="transmembrane region" description="Helical" evidence="4">
    <location>
        <begin position="983"/>
        <end position="1003"/>
    </location>
</feature>
<dbReference type="Proteomes" id="UP000006265">
    <property type="component" value="Unassembled WGS sequence"/>
</dbReference>
<dbReference type="PANTHER" id="PTHR45527">
    <property type="entry name" value="NONRIBOSOMAL PEPTIDE SYNTHETASE"/>
    <property type="match status" value="1"/>
</dbReference>
<dbReference type="InterPro" id="IPR036736">
    <property type="entry name" value="ACP-like_sf"/>
</dbReference>
<feature type="compositionally biased region" description="Basic and acidic residues" evidence="3">
    <location>
        <begin position="1191"/>
        <end position="1208"/>
    </location>
</feature>
<dbReference type="OrthoDB" id="2472181at2"/>
<dbReference type="SMART" id="SM00823">
    <property type="entry name" value="PKS_PP"/>
    <property type="match status" value="1"/>
</dbReference>
<keyword evidence="4" id="KW-1133">Transmembrane helix</keyword>
<dbReference type="SUPFAM" id="SSF51161">
    <property type="entry name" value="Trimeric LpxA-like enzymes"/>
    <property type="match status" value="3"/>
</dbReference>
<sequence>MTEDPLPEALDAAQCAPSAPGPEPRTLVDILYDTARRHPHAPAIDDGEVQLTYAELIADIEETVDWLAARGIGRGDRIGIRIPGGGYALYVAILAVLAAGAAYVPIEPGDDERAGALFGELGVVGVITERGLIRGPGSSRGWRAGQPLGRDDAWILVPPEAAGAAHAIAVTHRIAAAAVDAQSRIFLTDSPIGPGDRVLAAMPVATDAACREMWLAWAHGACLVPAPPALARNGVDLGPWLSSRTPTVVTATPSAAARWPVEALESVRLLILVGETCPADVAARLVTAPLVGAPGAREVWSCYGAFGATGTVCAARLGEADPTALGSPLPGWEVAVVDEHGRPVGAGEVGELVLGGGCLARAVDPALDGELFPPIPALGWNRACRTGDQARADSDGVHLIDGANPTEPMPALDPRAELTGTAGWLAEQWRAVLGAAVDGPDADFFVLGGGPSAAARLVSALRSRYPQLTVADVYDRPRLGALAEFLDGLPETAAPAPREVRPTPRFSRAVQSVLALIPATLTGLPWAVWLGAANNVAAELNWVPWTRTVSWWWILFGFLLFVTPLGRLGWSALSARLLLSGLQPGVYRRGGAVHLRVWLAERIADAAGARSVVGTPWLTIYARALGNKIGKRVDLHTVPPVTGMLTLGDRCAIDPEVDLRGHWVDGDAFHVGRITVAADAAVGTRSVLLPGTAVGVHAVLAPGSCTTGRIGDGQFWAGSPAVRSAPPRRQRPSSSPPPNRSPLWGGVYAVSALLPAALPLPALAAGALVLGWAVRDTATLSAALAPAAIWTPVAAVVALITYAVTIVAGVRLLSLGLRPGRHPVRSRAGWQAWLVARLTEAARAVPVSGALLAPVWSRLLGAEVGRGAEICTVPALPRLTTVGAGTVLGRDAAVGGYALGGGWLRLGPTRIGDRAVVGDAALVPAGAGVPDNTVISAAAVAPNQARPGSAWLGSPATRWRAGSPSAGRRGPQLLRAIVETARLVPVVVTVALGVALLAALQWTALTVGWYWAVVGSGIAMLVAAAVAGGVVVLAKWLVAGRIRAGQRSPVARWRQDLAATFAETVAAPWFCRLATGSAAMTLWLRALGAAVGRGVWCETTGVSAPDLVRLGTGAAVNRAARIPAGMPDDGADGVVLEAGSTIGPHSAVSAGARIGAGATVGPASLVLGGDELPASTRWLGNPIAPWPVGRRRPDGAQRRARQTEKPAA</sequence>
<dbReference type="EMBL" id="AMRA01000105">
    <property type="protein sequence ID" value="EKF22092.1"/>
    <property type="molecule type" value="Genomic_DNA"/>
</dbReference>
<dbReference type="PANTHER" id="PTHR45527:SF1">
    <property type="entry name" value="FATTY ACID SYNTHASE"/>
    <property type="match status" value="1"/>
</dbReference>
<feature type="region of interest" description="Disordered" evidence="3">
    <location>
        <begin position="1183"/>
        <end position="1208"/>
    </location>
</feature>
<feature type="transmembrane region" description="Helical" evidence="4">
    <location>
        <begin position="1009"/>
        <end position="1038"/>
    </location>
</feature>
<dbReference type="Pfam" id="PF00501">
    <property type="entry name" value="AMP-binding"/>
    <property type="match status" value="2"/>
</dbReference>
<feature type="transmembrane region" description="Helical" evidence="4">
    <location>
        <begin position="551"/>
        <end position="570"/>
    </location>
</feature>
<evidence type="ECO:0000256" key="2">
    <source>
        <dbReference type="ARBA" id="ARBA00022553"/>
    </source>
</evidence>
<gene>
    <name evidence="5" type="ORF">C731_3964</name>
</gene>
<proteinExistence type="predicted"/>
<dbReference type="AlphaFoldDB" id="K5BDA1"/>
<keyword evidence="5" id="KW-0808">Transferase</keyword>
<keyword evidence="2" id="KW-0597">Phosphoprotein</keyword>
<keyword evidence="1" id="KW-0596">Phosphopantetheine</keyword>
<dbReference type="NCBIfam" id="TIGR02353">
    <property type="entry name" value="NRPS_term_dom"/>
    <property type="match status" value="1"/>
</dbReference>
<protein>
    <submittedName>
        <fullName evidence="5">Bacterial transferase hexapeptide family protein</fullName>
    </submittedName>
</protein>
<dbReference type="STRING" id="1122247.GCA_000379865_01747"/>
<feature type="region of interest" description="Disordered" evidence="3">
    <location>
        <begin position="1"/>
        <end position="24"/>
    </location>
</feature>
<dbReference type="Gene3D" id="2.160.10.10">
    <property type="entry name" value="Hexapeptide repeat proteins"/>
    <property type="match status" value="3"/>
</dbReference>
<dbReference type="GO" id="GO:0044550">
    <property type="term" value="P:secondary metabolite biosynthetic process"/>
    <property type="evidence" value="ECO:0007669"/>
    <property type="project" value="TreeGrafter"/>
</dbReference>
<dbReference type="InterPro" id="IPR000873">
    <property type="entry name" value="AMP-dep_synth/lig_dom"/>
</dbReference>
<keyword evidence="4" id="KW-0812">Transmembrane</keyword>
<feature type="transmembrane region" description="Helical" evidence="4">
    <location>
        <begin position="513"/>
        <end position="531"/>
    </location>
</feature>
<dbReference type="GO" id="GO:0016740">
    <property type="term" value="F:transferase activity"/>
    <property type="evidence" value="ECO:0007669"/>
    <property type="project" value="UniProtKB-KW"/>
</dbReference>
<feature type="transmembrane region" description="Helical" evidence="4">
    <location>
        <begin position="793"/>
        <end position="817"/>
    </location>
</feature>
<dbReference type="Gene3D" id="1.10.1200.10">
    <property type="entry name" value="ACP-like"/>
    <property type="match status" value="1"/>
</dbReference>
<dbReference type="GO" id="GO:0031177">
    <property type="term" value="F:phosphopantetheine binding"/>
    <property type="evidence" value="ECO:0007669"/>
    <property type="project" value="InterPro"/>
</dbReference>
<dbReference type="InterPro" id="IPR009081">
    <property type="entry name" value="PP-bd_ACP"/>
</dbReference>
<keyword evidence="4" id="KW-0472">Membrane</keyword>
<evidence type="ECO:0000313" key="6">
    <source>
        <dbReference type="Proteomes" id="UP000006265"/>
    </source>
</evidence>
<evidence type="ECO:0000256" key="1">
    <source>
        <dbReference type="ARBA" id="ARBA00022450"/>
    </source>
</evidence>
<evidence type="ECO:0000256" key="3">
    <source>
        <dbReference type="SAM" id="MobiDB-lite"/>
    </source>
</evidence>
<dbReference type="SUPFAM" id="SSF47336">
    <property type="entry name" value="ACP-like"/>
    <property type="match status" value="1"/>
</dbReference>
<feature type="transmembrane region" description="Helical" evidence="4">
    <location>
        <begin position="87"/>
        <end position="104"/>
    </location>
</feature>
<evidence type="ECO:0000313" key="5">
    <source>
        <dbReference type="EMBL" id="EKF22092.1"/>
    </source>
</evidence>
<dbReference type="GO" id="GO:0043041">
    <property type="term" value="P:amino acid activation for nonribosomal peptide biosynthetic process"/>
    <property type="evidence" value="ECO:0007669"/>
    <property type="project" value="TreeGrafter"/>
</dbReference>
<name>K5BDA1_MYCHD</name>
<feature type="transmembrane region" description="Helical" evidence="4">
    <location>
        <begin position="747"/>
        <end position="773"/>
    </location>
</feature>
<dbReference type="Pfam" id="PF00550">
    <property type="entry name" value="PP-binding"/>
    <property type="match status" value="1"/>
</dbReference>
<dbReference type="PROSITE" id="PS50075">
    <property type="entry name" value="CARRIER"/>
    <property type="match status" value="1"/>
</dbReference>
<dbReference type="Gene3D" id="3.40.50.12780">
    <property type="entry name" value="N-terminal domain of ligase-like"/>
    <property type="match status" value="1"/>
</dbReference>
<comment type="caution">
    <text evidence="5">The sequence shown here is derived from an EMBL/GenBank/DDBJ whole genome shotgun (WGS) entry which is preliminary data.</text>
</comment>
<dbReference type="InterPro" id="IPR012728">
    <property type="entry name" value="Pls/PosA_C"/>
</dbReference>